<feature type="region of interest" description="Disordered" evidence="1">
    <location>
        <begin position="211"/>
        <end position="231"/>
    </location>
</feature>
<accession>A0ABM7I3W3</accession>
<dbReference type="RefSeq" id="WP_036439575.1">
    <property type="nucleotide sequence ID" value="NZ_AP022567.1"/>
</dbReference>
<evidence type="ECO:0000256" key="1">
    <source>
        <dbReference type="SAM" id="MobiDB-lite"/>
    </source>
</evidence>
<evidence type="ECO:0000313" key="2">
    <source>
        <dbReference type="EMBL" id="BBX37585.1"/>
    </source>
</evidence>
<evidence type="ECO:0000313" key="3">
    <source>
        <dbReference type="Proteomes" id="UP000465622"/>
    </source>
</evidence>
<dbReference type="EMBL" id="AP022567">
    <property type="protein sequence ID" value="BBX37585.1"/>
    <property type="molecule type" value="Genomic_DNA"/>
</dbReference>
<name>A0ABM7I3W3_MYCME</name>
<protein>
    <submittedName>
        <fullName evidence="2">Uncharacterized protein</fullName>
    </submittedName>
</protein>
<gene>
    <name evidence="2" type="ORF">MMAGJ_68670</name>
</gene>
<organism evidence="2 3">
    <name type="scientific">Mycolicibacterium mageritense</name>
    <name type="common">Mycobacterium mageritense</name>
    <dbReference type="NCBI Taxonomy" id="53462"/>
    <lineage>
        <taxon>Bacteria</taxon>
        <taxon>Bacillati</taxon>
        <taxon>Actinomycetota</taxon>
        <taxon>Actinomycetes</taxon>
        <taxon>Mycobacteriales</taxon>
        <taxon>Mycobacteriaceae</taxon>
        <taxon>Mycolicibacterium</taxon>
    </lineage>
</organism>
<sequence>MALEAIAAITGQTIDSATEMFLAGRQPGASAIADTADLAAAVDRLCTRVGLAPALTQNERERLNTDLRALGQTAQQVSRADLDRWNQILRTTPDFVRTLEQDAVVLPDMPEHQMRMWHTLLDFEETDPPPWVLVGGQMTMLHLLEHGVTIHRPTDDGDMVVGVWTRRDALRDTTLYLTGNGFTEVKTSDGLGYRFARGKTVIDVMVPEGMERQRRPARTGSGRPGLGAEGGNQALTRAQRVPIESDGRRGYVRRPTLLGGLVAKAHAWTVDSRDPERHLQDLISLAGLALGDPRAVLSQLRPDDSRAMRVALRRVGADHRRIRAADDPAGVYAFLTRMANPAG</sequence>
<keyword evidence="3" id="KW-1185">Reference proteome</keyword>
<dbReference type="Proteomes" id="UP000465622">
    <property type="component" value="Chromosome"/>
</dbReference>
<reference evidence="2 3" key="1">
    <citation type="journal article" date="2019" name="Emerg. Microbes Infect.">
        <title>Comprehensive subspecies identification of 175 nontuberculous mycobacteria species based on 7547 genomic profiles.</title>
        <authorList>
            <person name="Matsumoto Y."/>
            <person name="Kinjo T."/>
            <person name="Motooka D."/>
            <person name="Nabeya D."/>
            <person name="Jung N."/>
            <person name="Uechi K."/>
            <person name="Horii T."/>
            <person name="Iida T."/>
            <person name="Fujita J."/>
            <person name="Nakamura S."/>
        </authorList>
    </citation>
    <scope>NUCLEOTIDE SEQUENCE [LARGE SCALE GENOMIC DNA]</scope>
    <source>
        <strain evidence="2 3">JCM 12375</strain>
    </source>
</reference>
<proteinExistence type="predicted"/>